<feature type="domain" description="Septum formation-related" evidence="4">
    <location>
        <begin position="221"/>
        <end position="310"/>
    </location>
</feature>
<evidence type="ECO:0000313" key="6">
    <source>
        <dbReference type="Proteomes" id="UP000295172"/>
    </source>
</evidence>
<comment type="caution">
    <text evidence="5">The sequence shown here is derived from an EMBL/GenBank/DDBJ whole genome shotgun (WGS) entry which is preliminary data.</text>
</comment>
<evidence type="ECO:0000259" key="3">
    <source>
        <dbReference type="Pfam" id="PF13828"/>
    </source>
</evidence>
<dbReference type="Pfam" id="PF13828">
    <property type="entry name" value="DUF4190"/>
    <property type="match status" value="1"/>
</dbReference>
<dbReference type="InterPro" id="IPR025241">
    <property type="entry name" value="DUF4190"/>
</dbReference>
<gene>
    <name evidence="5" type="ORF">E1218_05175</name>
</gene>
<protein>
    <submittedName>
        <fullName evidence="5">DUF4190 domain-containing protein</fullName>
    </submittedName>
</protein>
<organism evidence="5 6">
    <name type="scientific">Kribbella turkmenica</name>
    <dbReference type="NCBI Taxonomy" id="2530375"/>
    <lineage>
        <taxon>Bacteria</taxon>
        <taxon>Bacillati</taxon>
        <taxon>Actinomycetota</taxon>
        <taxon>Actinomycetes</taxon>
        <taxon>Propionibacteriales</taxon>
        <taxon>Kribbellaceae</taxon>
        <taxon>Kribbella</taxon>
    </lineage>
</organism>
<dbReference type="Proteomes" id="UP000295172">
    <property type="component" value="Unassembled WGS sequence"/>
</dbReference>
<evidence type="ECO:0000256" key="2">
    <source>
        <dbReference type="SAM" id="Phobius"/>
    </source>
</evidence>
<feature type="compositionally biased region" description="Polar residues" evidence="1">
    <location>
        <begin position="20"/>
        <end position="52"/>
    </location>
</feature>
<keyword evidence="6" id="KW-1185">Reference proteome</keyword>
<dbReference type="AlphaFoldDB" id="A0A4R4XEF2"/>
<sequence length="329" mass="34574">MPRSFPAYVRPEQPPAEPSAGQTLYGQTAGSTQWAAPGQTQPTRQTPYGQSTYGQAPYGQAPYGQAPYGQAPYGQAPYGQAPYGQAPYGQPGGQARYGQPGYPGTWPAPYGYGYPAAAGSGTNGLAIAALATGIGGFCIGIAAPVAVGLGIGALVQIRKRHDGGKPMAITGIVLGGLGTVGWLIYLIVMFAIGFSSADDYDASEPASSYSAPSTYVDDLAVGECFDDGDEEDEVVRRPCTEAHDGEIIAGVALPDGPWPGDREVDKSGEDACATAFAEYVGSTVKTTELEWDYWTPTRQLWNADDRLVVCAAYGPDFDRLTDSVKNTRR</sequence>
<keyword evidence="2" id="KW-1133">Transmembrane helix</keyword>
<dbReference type="RefSeq" id="WP_132316770.1">
    <property type="nucleotide sequence ID" value="NZ_SMKR01000014.1"/>
</dbReference>
<feature type="region of interest" description="Disordered" evidence="1">
    <location>
        <begin position="1"/>
        <end position="61"/>
    </location>
</feature>
<name>A0A4R4XEF2_9ACTN</name>
<evidence type="ECO:0000256" key="1">
    <source>
        <dbReference type="SAM" id="MobiDB-lite"/>
    </source>
</evidence>
<keyword evidence="2" id="KW-0472">Membrane</keyword>
<proteinExistence type="predicted"/>
<keyword evidence="2" id="KW-0812">Transmembrane</keyword>
<accession>A0A4R4XEF2</accession>
<evidence type="ECO:0000259" key="4">
    <source>
        <dbReference type="Pfam" id="PF13845"/>
    </source>
</evidence>
<evidence type="ECO:0000313" key="5">
    <source>
        <dbReference type="EMBL" id="TDD29123.1"/>
    </source>
</evidence>
<dbReference type="InterPro" id="IPR026004">
    <property type="entry name" value="Septum_form"/>
</dbReference>
<reference evidence="5 6" key="1">
    <citation type="submission" date="2019-02" db="EMBL/GenBank/DDBJ databases">
        <title>Draft genome sequences of novel Actinobacteria.</title>
        <authorList>
            <person name="Sahin N."/>
            <person name="Ay H."/>
            <person name="Saygin H."/>
        </authorList>
    </citation>
    <scope>NUCLEOTIDE SEQUENCE [LARGE SCALE GENOMIC DNA]</scope>
    <source>
        <strain evidence="5 6">16K104</strain>
    </source>
</reference>
<feature type="domain" description="DUF4190" evidence="3">
    <location>
        <begin position="125"/>
        <end position="185"/>
    </location>
</feature>
<dbReference type="OrthoDB" id="3628931at2"/>
<feature type="transmembrane region" description="Helical" evidence="2">
    <location>
        <begin position="167"/>
        <end position="194"/>
    </location>
</feature>
<feature type="transmembrane region" description="Helical" evidence="2">
    <location>
        <begin position="125"/>
        <end position="155"/>
    </location>
</feature>
<dbReference type="EMBL" id="SMKR01000014">
    <property type="protein sequence ID" value="TDD29123.1"/>
    <property type="molecule type" value="Genomic_DNA"/>
</dbReference>
<dbReference type="Pfam" id="PF13845">
    <property type="entry name" value="Septum_form"/>
    <property type="match status" value="1"/>
</dbReference>